<dbReference type="RefSeq" id="WP_199402761.1">
    <property type="nucleotide sequence ID" value="NZ_JWSW01000027.1"/>
</dbReference>
<dbReference type="Proteomes" id="UP000031952">
    <property type="component" value="Unassembled WGS sequence"/>
</dbReference>
<feature type="non-terminal residue" evidence="1">
    <location>
        <position position="1"/>
    </location>
</feature>
<evidence type="ECO:0000313" key="2">
    <source>
        <dbReference type="Proteomes" id="UP000031952"/>
    </source>
</evidence>
<protein>
    <submittedName>
        <fullName evidence="1">Uncharacterized protein</fullName>
    </submittedName>
</protein>
<proteinExistence type="predicted"/>
<sequence length="120" mass="13714">LSLNTSYIQDISSSAYSEILKYTNNYAINYSATVNARYFMSTCQSCGVVQGDNYSIQEFNYPFSPVEVEDFSKISFKKILVPIMLDASDWSIRYPPIEYYLGDHTVDGMMYVTSNGFIKK</sequence>
<reference evidence="1 2" key="1">
    <citation type="submission" date="2014-12" db="EMBL/GenBank/DDBJ databases">
        <title>Whole genome sequence of Candidatus Rickettsia asemboensis strain NMRCii isolated from cat fleas in west Kenya.</title>
        <authorList>
            <person name="Jima D."/>
            <person name="Luce-Fedrow A."/>
            <person name="Yang Y."/>
            <person name="Maina A.N."/>
            <person name="Snesrud E.C."/>
            <person name="Jarman R.G."/>
            <person name="Richards A.L."/>
            <person name="Hang J."/>
        </authorList>
    </citation>
    <scope>NUCLEOTIDE SEQUENCE [LARGE SCALE GENOMIC DNA]</scope>
    <source>
        <strain evidence="1 2">NMRCii</strain>
    </source>
</reference>
<organism evidence="1 2">
    <name type="scientific">Rickettsia asembonensis</name>
    <dbReference type="NCBI Taxonomy" id="1068590"/>
    <lineage>
        <taxon>Bacteria</taxon>
        <taxon>Pseudomonadati</taxon>
        <taxon>Pseudomonadota</taxon>
        <taxon>Alphaproteobacteria</taxon>
        <taxon>Rickettsiales</taxon>
        <taxon>Rickettsiaceae</taxon>
        <taxon>Rickettsieae</taxon>
        <taxon>Rickettsia</taxon>
        <taxon>spotted fever group</taxon>
    </lineage>
</organism>
<name>A0A0C2R950_9RICK</name>
<accession>A0A0C2R950</accession>
<comment type="caution">
    <text evidence="1">The sequence shown here is derived from an EMBL/GenBank/DDBJ whole genome shotgun (WGS) entry which is preliminary data.</text>
</comment>
<dbReference type="AlphaFoldDB" id="A0A0C2R950"/>
<gene>
    <name evidence="1" type="ORF">SB78_03920</name>
</gene>
<keyword evidence="2" id="KW-1185">Reference proteome</keyword>
<evidence type="ECO:0000313" key="1">
    <source>
        <dbReference type="EMBL" id="KIJ88733.1"/>
    </source>
</evidence>
<dbReference type="EMBL" id="JWSW01000027">
    <property type="protein sequence ID" value="KIJ88733.1"/>
    <property type="molecule type" value="Genomic_DNA"/>
</dbReference>